<dbReference type="SUPFAM" id="SSF51735">
    <property type="entry name" value="NAD(P)-binding Rossmann-fold domains"/>
    <property type="match status" value="1"/>
</dbReference>
<evidence type="ECO:0000313" key="4">
    <source>
        <dbReference type="EMBL" id="TCK30406.1"/>
    </source>
</evidence>
<evidence type="ECO:0000313" key="5">
    <source>
        <dbReference type="Proteomes" id="UP000295030"/>
    </source>
</evidence>
<dbReference type="FunFam" id="3.40.50.720:FF:000173">
    <property type="entry name" value="3-oxoacyl-[acyl-carrier protein] reductase"/>
    <property type="match status" value="1"/>
</dbReference>
<dbReference type="NCBIfam" id="NF009466">
    <property type="entry name" value="PRK12826.1-2"/>
    <property type="match status" value="1"/>
</dbReference>
<dbReference type="GO" id="GO:0016491">
    <property type="term" value="F:oxidoreductase activity"/>
    <property type="evidence" value="ECO:0007669"/>
    <property type="project" value="UniProtKB-KW"/>
</dbReference>
<evidence type="ECO:0000256" key="2">
    <source>
        <dbReference type="ARBA" id="ARBA00023002"/>
    </source>
</evidence>
<dbReference type="InterPro" id="IPR002347">
    <property type="entry name" value="SDR_fam"/>
</dbReference>
<dbReference type="EMBL" id="SMFY01000001">
    <property type="protein sequence ID" value="TCK30406.1"/>
    <property type="molecule type" value="Genomic_DNA"/>
</dbReference>
<sequence length="251" mass="25804">MLRELDGQVALVTGATRNIGRAIAEDLAGGGAAVAVAGHSNAEAARDVVDAIMAQGGRAFAVLGDVRDPQSVAQMAAQTRGTLGPISILVNCAAVREETPFADIQLADWQRILSIVLDGAFNLAQAVLPDMQAAGGGTIINIGGETGHTGARERAHVVTAKAGLAGFTKALALDLAGDGITVNCVVPGTINTESSAMRRHAGSQFKQKRMPPLGRRGEPWEIAAMVRMLCGPGARYITGQSVHVNGGHSCP</sequence>
<evidence type="ECO:0000259" key="3">
    <source>
        <dbReference type="SMART" id="SM00822"/>
    </source>
</evidence>
<dbReference type="InterPro" id="IPR036291">
    <property type="entry name" value="NAD(P)-bd_dom_sf"/>
</dbReference>
<dbReference type="Proteomes" id="UP000295030">
    <property type="component" value="Unassembled WGS sequence"/>
</dbReference>
<feature type="domain" description="Ketoreductase" evidence="3">
    <location>
        <begin position="8"/>
        <end position="179"/>
    </location>
</feature>
<dbReference type="PANTHER" id="PTHR42879:SF2">
    <property type="entry name" value="3-OXOACYL-[ACYL-CARRIER-PROTEIN] REDUCTASE FABG"/>
    <property type="match status" value="1"/>
</dbReference>
<name>A0A4V2PJZ3_ANCAQ</name>
<comment type="caution">
    <text evidence="4">The sequence shown here is derived from an EMBL/GenBank/DDBJ whole genome shotgun (WGS) entry which is preliminary data.</text>
</comment>
<keyword evidence="5" id="KW-1185">Reference proteome</keyword>
<dbReference type="Pfam" id="PF13561">
    <property type="entry name" value="adh_short_C2"/>
    <property type="match status" value="1"/>
</dbReference>
<dbReference type="InterPro" id="IPR057326">
    <property type="entry name" value="KR_dom"/>
</dbReference>
<comment type="similarity">
    <text evidence="1">Belongs to the short-chain dehydrogenases/reductases (SDR) family.</text>
</comment>
<gene>
    <name evidence="4" type="ORF">EV667_0494</name>
</gene>
<dbReference type="PRINTS" id="PR00080">
    <property type="entry name" value="SDRFAMILY"/>
</dbReference>
<protein>
    <submittedName>
        <fullName evidence="4">3-oxoacyl-[acyl-carrier protein] reductase</fullName>
    </submittedName>
</protein>
<reference evidence="4 5" key="1">
    <citation type="submission" date="2019-03" db="EMBL/GenBank/DDBJ databases">
        <title>Genomic Encyclopedia of Type Strains, Phase IV (KMG-IV): sequencing the most valuable type-strain genomes for metagenomic binning, comparative biology and taxonomic classification.</title>
        <authorList>
            <person name="Goeker M."/>
        </authorList>
    </citation>
    <scope>NUCLEOTIDE SEQUENCE [LARGE SCALE GENOMIC DNA]</scope>
    <source>
        <strain evidence="4 5">DSM 101</strain>
    </source>
</reference>
<proteinExistence type="inferred from homology"/>
<keyword evidence="2" id="KW-0560">Oxidoreductase</keyword>
<dbReference type="OrthoDB" id="9803333at2"/>
<dbReference type="PANTHER" id="PTHR42879">
    <property type="entry name" value="3-OXOACYL-(ACYL-CARRIER-PROTEIN) REDUCTASE"/>
    <property type="match status" value="1"/>
</dbReference>
<dbReference type="PRINTS" id="PR00081">
    <property type="entry name" value="GDHRDH"/>
</dbReference>
<accession>A0A4V2PJZ3</accession>
<evidence type="ECO:0000256" key="1">
    <source>
        <dbReference type="ARBA" id="ARBA00006484"/>
    </source>
</evidence>
<dbReference type="RefSeq" id="WP_131833741.1">
    <property type="nucleotide sequence ID" value="NZ_SMFY01000001.1"/>
</dbReference>
<dbReference type="InterPro" id="IPR050259">
    <property type="entry name" value="SDR"/>
</dbReference>
<dbReference type="AlphaFoldDB" id="A0A4V2PJZ3"/>
<dbReference type="Gene3D" id="3.40.50.720">
    <property type="entry name" value="NAD(P)-binding Rossmann-like Domain"/>
    <property type="match status" value="1"/>
</dbReference>
<organism evidence="4 5">
    <name type="scientific">Ancylobacter aquaticus</name>
    <dbReference type="NCBI Taxonomy" id="100"/>
    <lineage>
        <taxon>Bacteria</taxon>
        <taxon>Pseudomonadati</taxon>
        <taxon>Pseudomonadota</taxon>
        <taxon>Alphaproteobacteria</taxon>
        <taxon>Hyphomicrobiales</taxon>
        <taxon>Xanthobacteraceae</taxon>
        <taxon>Ancylobacter</taxon>
    </lineage>
</organism>
<dbReference type="SMART" id="SM00822">
    <property type="entry name" value="PKS_KR"/>
    <property type="match status" value="1"/>
</dbReference>